<evidence type="ECO:0000259" key="2">
    <source>
        <dbReference type="PROSITE" id="PS50943"/>
    </source>
</evidence>
<gene>
    <name evidence="3" type="ORF">CW686_02935</name>
</gene>
<accession>A0A855GHR5</accession>
<dbReference type="InterPro" id="IPR010982">
    <property type="entry name" value="Lambda_DNA-bd_dom_sf"/>
</dbReference>
<feature type="coiled-coil region" evidence="1">
    <location>
        <begin position="348"/>
        <end position="375"/>
    </location>
</feature>
<dbReference type="SUPFAM" id="SSF47413">
    <property type="entry name" value="lambda repressor-like DNA-binding domains"/>
    <property type="match status" value="1"/>
</dbReference>
<dbReference type="Pfam" id="PF01381">
    <property type="entry name" value="HTH_3"/>
    <property type="match status" value="1"/>
</dbReference>
<dbReference type="SMART" id="SM00530">
    <property type="entry name" value="HTH_XRE"/>
    <property type="match status" value="1"/>
</dbReference>
<sequence length="383" mass="45174">MIYISSTLRRVKVSDNNNELGKRIKNIRLSLGDNMREFGQRFKGFEASDSIVSRWEKGKSVPSPERLKRIAELGNISVNELLYGDLKSYIIKNLEIDKDKTRLEEINEMLKLYIVDNALKYNVYHIINNDNFLYEDVLKYLELEIYNIIDQMINSGRAVIEKLKEKDTELLKKHSNSSAIIKKVLENKEIKNIDIIYDFSFIKSFNFNDGLFEEEKEYNTLNQMPNILGRYVTLNKQSLNVNVKPDDYIKLYKDSQAYFRDLFMIDYYHGDVFKKLYSIFNNDIPKEMSDKLQTLRNTFYIPMLDDLNKIKQNLINIRNNYSAPYSKDNLKSITFPATVKFNFKEYSIKELDDALESLNDHIRNYEETINKIDDISSGNIKEE</sequence>
<evidence type="ECO:0000256" key="1">
    <source>
        <dbReference type="SAM" id="Coils"/>
    </source>
</evidence>
<proteinExistence type="predicted"/>
<dbReference type="Gene3D" id="1.10.260.40">
    <property type="entry name" value="lambda repressor-like DNA-binding domains"/>
    <property type="match status" value="1"/>
</dbReference>
<feature type="domain" description="HTH cro/C1-type" evidence="2">
    <location>
        <begin position="24"/>
        <end position="81"/>
    </location>
</feature>
<dbReference type="PROSITE" id="PS50943">
    <property type="entry name" value="HTH_CROC1"/>
    <property type="match status" value="1"/>
</dbReference>
<dbReference type="EMBL" id="PIXC01000004">
    <property type="protein sequence ID" value="PKE26891.1"/>
    <property type="molecule type" value="Genomic_DNA"/>
</dbReference>
<dbReference type="AlphaFoldDB" id="A0A855GHR5"/>
<evidence type="ECO:0000313" key="4">
    <source>
        <dbReference type="Proteomes" id="UP000233482"/>
    </source>
</evidence>
<keyword evidence="1" id="KW-0175">Coiled coil</keyword>
<dbReference type="Proteomes" id="UP000233482">
    <property type="component" value="Unassembled WGS sequence"/>
</dbReference>
<evidence type="ECO:0000313" key="3">
    <source>
        <dbReference type="EMBL" id="PKE26891.1"/>
    </source>
</evidence>
<reference evidence="3 4" key="1">
    <citation type="submission" date="2017-12" db="EMBL/GenBank/DDBJ databases">
        <title>Genomics of Macrococcus caseolyticus.</title>
        <authorList>
            <person name="MacFadyen A.C."/>
            <person name="Paterson G.K."/>
        </authorList>
    </citation>
    <scope>NUCLEOTIDE SEQUENCE [LARGE SCALE GENOMIC DNA]</scope>
    <source>
        <strain evidence="3 4">5788_EF188</strain>
    </source>
</reference>
<name>A0A855GHR5_9STAP</name>
<dbReference type="CDD" id="cd00093">
    <property type="entry name" value="HTH_XRE"/>
    <property type="match status" value="1"/>
</dbReference>
<comment type="caution">
    <text evidence="3">The sequence shown here is derived from an EMBL/GenBank/DDBJ whole genome shotgun (WGS) entry which is preliminary data.</text>
</comment>
<protein>
    <recommendedName>
        <fullName evidence="2">HTH cro/C1-type domain-containing protein</fullName>
    </recommendedName>
</protein>
<organism evidence="3 4">
    <name type="scientific">Macrococcoides caseolyticum</name>
    <dbReference type="NCBI Taxonomy" id="69966"/>
    <lineage>
        <taxon>Bacteria</taxon>
        <taxon>Bacillati</taxon>
        <taxon>Bacillota</taxon>
        <taxon>Bacilli</taxon>
        <taxon>Bacillales</taxon>
        <taxon>Staphylococcaceae</taxon>
        <taxon>Macrococcoides</taxon>
    </lineage>
</organism>
<dbReference type="GO" id="GO:0003677">
    <property type="term" value="F:DNA binding"/>
    <property type="evidence" value="ECO:0007669"/>
    <property type="project" value="InterPro"/>
</dbReference>
<dbReference type="InterPro" id="IPR001387">
    <property type="entry name" value="Cro/C1-type_HTH"/>
</dbReference>